<keyword evidence="3" id="KW-1134">Transmembrane beta strand</keyword>
<keyword evidence="6" id="KW-0472">Membrane</keyword>
<keyword evidence="7" id="KW-0998">Cell outer membrane</keyword>
<sequence length="411" mass="43368">MASAVAVIPQAEATEGQFALGYGVAQRSTGGAGVAQATDAMSAAINPATAADIGREFQVGIEFFAPFRGYEASGTILVAPGDVRSDRNLFFIPNLAYNHPIDENSAINFSIYGNGGQNTDYGDVLNLAPGCGGFSPGVFCGGKAGVDLMQVFISATYAYDFGNVAIGIAPTLAVQSFEATGLGVFAPFSSNPLALTNNGHEMSLGGGLRAGVLVDVTENVRIGLSGQTKMWMQKFDSYAGLFANQGEFDIPPSVSAGIAVDVVDDLTLMFDYQRIFYTDVDAIGNPFFPAPLGSSDGPGFGWDDVDVFKVGVEWRQNERFTWRGGYAFATNPIGSDDVTLNVIAPGLVEHHLTGGGNIRITERDSIDFGLLYAFSNSVTGPEVTPFGVTPGSSIEIEMHQFSASVGWKRTF</sequence>
<comment type="similarity">
    <text evidence="2">Belongs to the OmpP1/FadL family.</text>
</comment>
<name>A0AAW5R744_9HYPH</name>
<dbReference type="GO" id="GO:0009279">
    <property type="term" value="C:cell outer membrane"/>
    <property type="evidence" value="ECO:0007669"/>
    <property type="project" value="UniProtKB-SubCell"/>
</dbReference>
<organism evidence="8 9">
    <name type="scientific">Microbaculum marinisediminis</name>
    <dbReference type="NCBI Taxonomy" id="2931392"/>
    <lineage>
        <taxon>Bacteria</taxon>
        <taxon>Pseudomonadati</taxon>
        <taxon>Pseudomonadota</taxon>
        <taxon>Alphaproteobacteria</taxon>
        <taxon>Hyphomicrobiales</taxon>
        <taxon>Tepidamorphaceae</taxon>
        <taxon>Microbaculum</taxon>
    </lineage>
</organism>
<reference evidence="8 9" key="1">
    <citation type="submission" date="2022-04" db="EMBL/GenBank/DDBJ databases">
        <authorList>
            <person name="Ye Y.-Q."/>
            <person name="Du Z.-J."/>
        </authorList>
    </citation>
    <scope>NUCLEOTIDE SEQUENCE [LARGE SCALE GENOMIC DNA]</scope>
    <source>
        <strain evidence="8 9">A6E488</strain>
    </source>
</reference>
<evidence type="ECO:0000256" key="7">
    <source>
        <dbReference type="ARBA" id="ARBA00023237"/>
    </source>
</evidence>
<evidence type="ECO:0000256" key="2">
    <source>
        <dbReference type="ARBA" id="ARBA00008163"/>
    </source>
</evidence>
<evidence type="ECO:0000256" key="3">
    <source>
        <dbReference type="ARBA" id="ARBA00022452"/>
    </source>
</evidence>
<accession>A0AAW5R744</accession>
<evidence type="ECO:0000256" key="1">
    <source>
        <dbReference type="ARBA" id="ARBA00004571"/>
    </source>
</evidence>
<dbReference type="Pfam" id="PF03349">
    <property type="entry name" value="Toluene_X"/>
    <property type="match status" value="1"/>
</dbReference>
<keyword evidence="5" id="KW-0732">Signal</keyword>
<keyword evidence="9" id="KW-1185">Reference proteome</keyword>
<dbReference type="Proteomes" id="UP001320898">
    <property type="component" value="Unassembled WGS sequence"/>
</dbReference>
<protein>
    <submittedName>
        <fullName evidence="8">Outer membrane protein transport protein</fullName>
    </submittedName>
</protein>
<dbReference type="PANTHER" id="PTHR35093:SF8">
    <property type="entry name" value="OUTER MEMBRANE PROTEIN NMB0088-RELATED"/>
    <property type="match status" value="1"/>
</dbReference>
<dbReference type="SUPFAM" id="SSF56935">
    <property type="entry name" value="Porins"/>
    <property type="match status" value="1"/>
</dbReference>
<dbReference type="RefSeq" id="WP_261618072.1">
    <property type="nucleotide sequence ID" value="NZ_JALIDZ010000012.1"/>
</dbReference>
<dbReference type="EMBL" id="JALIDZ010000012">
    <property type="protein sequence ID" value="MCT8974488.1"/>
    <property type="molecule type" value="Genomic_DNA"/>
</dbReference>
<proteinExistence type="inferred from homology"/>
<evidence type="ECO:0000256" key="5">
    <source>
        <dbReference type="ARBA" id="ARBA00022729"/>
    </source>
</evidence>
<evidence type="ECO:0000313" key="9">
    <source>
        <dbReference type="Proteomes" id="UP001320898"/>
    </source>
</evidence>
<dbReference type="Gene3D" id="2.40.160.60">
    <property type="entry name" value="Outer membrane protein transport protein (OMPP1/FadL/TodX)"/>
    <property type="match status" value="1"/>
</dbReference>
<dbReference type="GO" id="GO:0015483">
    <property type="term" value="F:long-chain fatty acid transporting porin activity"/>
    <property type="evidence" value="ECO:0007669"/>
    <property type="project" value="TreeGrafter"/>
</dbReference>
<comment type="caution">
    <text evidence="8">The sequence shown here is derived from an EMBL/GenBank/DDBJ whole genome shotgun (WGS) entry which is preliminary data.</text>
</comment>
<gene>
    <name evidence="8" type="ORF">MUB46_21695</name>
</gene>
<dbReference type="InterPro" id="IPR005017">
    <property type="entry name" value="OMPP1/FadL/TodX"/>
</dbReference>
<evidence type="ECO:0000256" key="6">
    <source>
        <dbReference type="ARBA" id="ARBA00023136"/>
    </source>
</evidence>
<evidence type="ECO:0000256" key="4">
    <source>
        <dbReference type="ARBA" id="ARBA00022692"/>
    </source>
</evidence>
<dbReference type="PANTHER" id="PTHR35093">
    <property type="entry name" value="OUTER MEMBRANE PROTEIN NMB0088-RELATED"/>
    <property type="match status" value="1"/>
</dbReference>
<evidence type="ECO:0000313" key="8">
    <source>
        <dbReference type="EMBL" id="MCT8974488.1"/>
    </source>
</evidence>
<comment type="subcellular location">
    <subcellularLocation>
        <location evidence="1">Cell outer membrane</location>
        <topology evidence="1">Multi-pass membrane protein</topology>
    </subcellularLocation>
</comment>
<dbReference type="AlphaFoldDB" id="A0AAW5R744"/>
<keyword evidence="4" id="KW-0812">Transmembrane</keyword>